<dbReference type="SMART" id="SM00579">
    <property type="entry name" value="FBD"/>
    <property type="match status" value="1"/>
</dbReference>
<dbReference type="EMBL" id="CM001221">
    <property type="protein sequence ID" value="AES97668.2"/>
    <property type="molecule type" value="Genomic_DNA"/>
</dbReference>
<dbReference type="Proteomes" id="UP000265566">
    <property type="component" value="Chromosome 5"/>
</dbReference>
<accession>A0A0C3XKY2</accession>
<dbReference type="EMBL" id="PSQE01000005">
    <property type="protein sequence ID" value="RHN55940.1"/>
    <property type="molecule type" value="Genomic_DNA"/>
</dbReference>
<dbReference type="Pfam" id="PF08387">
    <property type="entry name" value="FBD"/>
    <property type="match status" value="1"/>
</dbReference>
<dbReference type="STRING" id="3880.G7JXB2"/>
<reference evidence="2 5" key="1">
    <citation type="journal article" date="2011" name="Nature">
        <title>The Medicago genome provides insight into the evolution of rhizobial symbioses.</title>
        <authorList>
            <person name="Young N.D."/>
            <person name="Debelle F."/>
            <person name="Oldroyd G.E."/>
            <person name="Geurts R."/>
            <person name="Cannon S.B."/>
            <person name="Udvardi M.K."/>
            <person name="Benedito V.A."/>
            <person name="Mayer K.F."/>
            <person name="Gouzy J."/>
            <person name="Schoof H."/>
            <person name="Van de Peer Y."/>
            <person name="Proost S."/>
            <person name="Cook D.R."/>
            <person name="Meyers B.C."/>
            <person name="Spannagl M."/>
            <person name="Cheung F."/>
            <person name="De Mita S."/>
            <person name="Krishnakumar V."/>
            <person name="Gundlach H."/>
            <person name="Zhou S."/>
            <person name="Mudge J."/>
            <person name="Bharti A.K."/>
            <person name="Murray J.D."/>
            <person name="Naoumkina M.A."/>
            <person name="Rosen B."/>
            <person name="Silverstein K.A."/>
            <person name="Tang H."/>
            <person name="Rombauts S."/>
            <person name="Zhao P.X."/>
            <person name="Zhou P."/>
            <person name="Barbe V."/>
            <person name="Bardou P."/>
            <person name="Bechner M."/>
            <person name="Bellec A."/>
            <person name="Berger A."/>
            <person name="Berges H."/>
            <person name="Bidwell S."/>
            <person name="Bisseling T."/>
            <person name="Choisne N."/>
            <person name="Couloux A."/>
            <person name="Denny R."/>
            <person name="Deshpande S."/>
            <person name="Dai X."/>
            <person name="Doyle J.J."/>
            <person name="Dudez A.M."/>
            <person name="Farmer A.D."/>
            <person name="Fouteau S."/>
            <person name="Franken C."/>
            <person name="Gibelin C."/>
            <person name="Gish J."/>
            <person name="Goldstein S."/>
            <person name="Gonzalez A.J."/>
            <person name="Green P.J."/>
            <person name="Hallab A."/>
            <person name="Hartog M."/>
            <person name="Hua A."/>
            <person name="Humphray S.J."/>
            <person name="Jeong D.H."/>
            <person name="Jing Y."/>
            <person name="Jocker A."/>
            <person name="Kenton S.M."/>
            <person name="Kim D.J."/>
            <person name="Klee K."/>
            <person name="Lai H."/>
            <person name="Lang C."/>
            <person name="Lin S."/>
            <person name="Macmil S.L."/>
            <person name="Magdelenat G."/>
            <person name="Matthews L."/>
            <person name="McCorrison J."/>
            <person name="Monaghan E.L."/>
            <person name="Mun J.H."/>
            <person name="Najar F.Z."/>
            <person name="Nicholson C."/>
            <person name="Noirot C."/>
            <person name="O'Bleness M."/>
            <person name="Paule C.R."/>
            <person name="Poulain J."/>
            <person name="Prion F."/>
            <person name="Qin B."/>
            <person name="Qu C."/>
            <person name="Retzel E.F."/>
            <person name="Riddle C."/>
            <person name="Sallet E."/>
            <person name="Samain S."/>
            <person name="Samson N."/>
            <person name="Sanders I."/>
            <person name="Saurat O."/>
            <person name="Scarpelli C."/>
            <person name="Schiex T."/>
            <person name="Segurens B."/>
            <person name="Severin A.J."/>
            <person name="Sherrier D.J."/>
            <person name="Shi R."/>
            <person name="Sims S."/>
            <person name="Singer S.R."/>
            <person name="Sinharoy S."/>
            <person name="Sterck L."/>
            <person name="Viollet A."/>
            <person name="Wang B.B."/>
            <person name="Wang K."/>
            <person name="Wang M."/>
            <person name="Wang X."/>
            <person name="Warfsmann J."/>
            <person name="Weissenbach J."/>
            <person name="White D.D."/>
            <person name="White J.D."/>
            <person name="Wiley G.B."/>
            <person name="Wincker P."/>
            <person name="Xing Y."/>
            <person name="Yang L."/>
            <person name="Yao Z."/>
            <person name="Ying F."/>
            <person name="Zhai J."/>
            <person name="Zhou L."/>
            <person name="Zuber A."/>
            <person name="Denarie J."/>
            <person name="Dixon R.A."/>
            <person name="May G.D."/>
            <person name="Schwartz D.C."/>
            <person name="Rogers J."/>
            <person name="Quetier F."/>
            <person name="Town C.D."/>
            <person name="Roe B.A."/>
        </authorList>
    </citation>
    <scope>NUCLEOTIDE SEQUENCE [LARGE SCALE GENOMIC DNA]</scope>
    <source>
        <strain evidence="2">A17</strain>
        <strain evidence="4 5">cv. Jemalong A17</strain>
    </source>
</reference>
<dbReference type="OrthoDB" id="1425134at2759"/>
<protein>
    <submittedName>
        <fullName evidence="2">F-box/RNI/FBD-like domain protein</fullName>
    </submittedName>
    <submittedName>
        <fullName evidence="3">Putative F-box domain, FBD domain, leucine-rich repeat domain, L domain-containing protein</fullName>
    </submittedName>
</protein>
<sequence length="386" mass="44302">MENSAATVDMISNLPDELLCHILSFLPTKLAFTTTLLSKRWAPLCYSLTALRFDDDTVKNVDSFNRFCGFVDKLMLFPSATNQPIKTFHLKLSRFYKVDHQSFYAWVEAIKLRRVEELHLLLDNVTLKNLTIFTSRTLVVVKLASLKVEGENLCVDLPNLKTLHLRYVSFETQNNFSKLLKACPILQNLHASFLLYRRADENNKVEEFKPLFLSKLVRARFCSTDIPVNLISNVEFLHIANAGEALKGFRFKSIPVFQNLINIQLWFLEFFHGWNGVVDMLQNCPKLQILFIRKWCSCLSNEWKCPISVPECVSSHLRSCTIFNSDGSTNDLAFTTYILQNTRLLQSMKINGTAQSSNGLQKLQIIQELSSCPRMSPECKLSFSFK</sequence>
<evidence type="ECO:0000313" key="3">
    <source>
        <dbReference type="EMBL" id="RHN55940.1"/>
    </source>
</evidence>
<evidence type="ECO:0000313" key="5">
    <source>
        <dbReference type="Proteomes" id="UP000002051"/>
    </source>
</evidence>
<evidence type="ECO:0000313" key="2">
    <source>
        <dbReference type="EMBL" id="AES97668.2"/>
    </source>
</evidence>
<gene>
    <name evidence="4" type="primary">11427307</name>
    <name evidence="2" type="ordered locus">MTR_5g058100</name>
    <name evidence="3" type="ORF">MtrunA17_Chr5g0423901</name>
</gene>
<dbReference type="InterPro" id="IPR053781">
    <property type="entry name" value="F-box_AtFBL13-like"/>
</dbReference>
<dbReference type="Proteomes" id="UP000002051">
    <property type="component" value="Chromosome 5"/>
</dbReference>
<dbReference type="Pfam" id="PF00646">
    <property type="entry name" value="F-box"/>
    <property type="match status" value="1"/>
</dbReference>
<evidence type="ECO:0000259" key="1">
    <source>
        <dbReference type="PROSITE" id="PS50181"/>
    </source>
</evidence>
<reference evidence="3" key="4">
    <citation type="journal article" date="2018" name="Nat. Plants">
        <title>Whole-genome landscape of Medicago truncatula symbiotic genes.</title>
        <authorList>
            <person name="Pecrix Y."/>
            <person name="Gamas P."/>
            <person name="Carrere S."/>
        </authorList>
    </citation>
    <scope>NUCLEOTIDE SEQUENCE</scope>
    <source>
        <tissue evidence="3">Leaves</tissue>
    </source>
</reference>
<name>G7JXB2_MEDTR</name>
<dbReference type="PaxDb" id="3880-AES97668"/>
<dbReference type="KEGG" id="mtr:11427307"/>
<evidence type="ECO:0000313" key="4">
    <source>
        <dbReference type="EnsemblPlants" id="AES97668"/>
    </source>
</evidence>
<feature type="domain" description="F-box" evidence="1">
    <location>
        <begin position="8"/>
        <end position="61"/>
    </location>
</feature>
<dbReference type="HOGENOM" id="CLU_010721_1_0_1"/>
<dbReference type="PANTHER" id="PTHR31293:SF12">
    <property type="entry name" value="RNI-LIKE SUPERFAMILY PROTEIN"/>
    <property type="match status" value="1"/>
</dbReference>
<dbReference type="InterPro" id="IPR006566">
    <property type="entry name" value="FBD"/>
</dbReference>
<dbReference type="PANTHER" id="PTHR31293">
    <property type="entry name" value="RNI-LIKE SUPERFAMILY PROTEIN"/>
    <property type="match status" value="1"/>
</dbReference>
<reference evidence="4" key="3">
    <citation type="submission" date="2015-04" db="UniProtKB">
        <authorList>
            <consortium name="EnsemblPlants"/>
        </authorList>
    </citation>
    <scope>IDENTIFICATION</scope>
    <source>
        <strain evidence="4">cv. Jemalong A17</strain>
    </source>
</reference>
<dbReference type="EnsemblPlants" id="AES97668">
    <property type="protein sequence ID" value="AES97668"/>
    <property type="gene ID" value="MTR_5g058100"/>
</dbReference>
<dbReference type="InterPro" id="IPR055411">
    <property type="entry name" value="LRR_FXL15/At3g58940/PEG3-like"/>
</dbReference>
<dbReference type="InterPro" id="IPR036047">
    <property type="entry name" value="F-box-like_dom_sf"/>
</dbReference>
<proteinExistence type="predicted"/>
<keyword evidence="5" id="KW-1185">Reference proteome</keyword>
<dbReference type="PROSITE" id="PS50181">
    <property type="entry name" value="FBOX"/>
    <property type="match status" value="1"/>
</dbReference>
<dbReference type="AlphaFoldDB" id="G7JXB2"/>
<accession>G7JXB2</accession>
<reference evidence="2 5" key="2">
    <citation type="journal article" date="2014" name="BMC Genomics">
        <title>An improved genome release (version Mt4.0) for the model legume Medicago truncatula.</title>
        <authorList>
            <person name="Tang H."/>
            <person name="Krishnakumar V."/>
            <person name="Bidwell S."/>
            <person name="Rosen B."/>
            <person name="Chan A."/>
            <person name="Zhou S."/>
            <person name="Gentzbittel L."/>
            <person name="Childs K.L."/>
            <person name="Yandell M."/>
            <person name="Gundlach H."/>
            <person name="Mayer K.F."/>
            <person name="Schwartz D.C."/>
            <person name="Town C.D."/>
        </authorList>
    </citation>
    <scope>GENOME REANNOTATION</scope>
    <source>
        <strain evidence="4 5">cv. Jemalong A17</strain>
    </source>
</reference>
<dbReference type="Gramene" id="rna31234">
    <property type="protein sequence ID" value="RHN55940.1"/>
    <property type="gene ID" value="gene31234"/>
</dbReference>
<dbReference type="CDD" id="cd22160">
    <property type="entry name" value="F-box_AtFBL13-like"/>
    <property type="match status" value="1"/>
</dbReference>
<organism evidence="2 5">
    <name type="scientific">Medicago truncatula</name>
    <name type="common">Barrel medic</name>
    <name type="synonym">Medicago tribuloides</name>
    <dbReference type="NCBI Taxonomy" id="3880"/>
    <lineage>
        <taxon>Eukaryota</taxon>
        <taxon>Viridiplantae</taxon>
        <taxon>Streptophyta</taxon>
        <taxon>Embryophyta</taxon>
        <taxon>Tracheophyta</taxon>
        <taxon>Spermatophyta</taxon>
        <taxon>Magnoliopsida</taxon>
        <taxon>eudicotyledons</taxon>
        <taxon>Gunneridae</taxon>
        <taxon>Pentapetalae</taxon>
        <taxon>rosids</taxon>
        <taxon>fabids</taxon>
        <taxon>Fabales</taxon>
        <taxon>Fabaceae</taxon>
        <taxon>Papilionoideae</taxon>
        <taxon>50 kb inversion clade</taxon>
        <taxon>NPAAA clade</taxon>
        <taxon>Hologalegina</taxon>
        <taxon>IRL clade</taxon>
        <taxon>Trifolieae</taxon>
        <taxon>Medicago</taxon>
    </lineage>
</organism>
<dbReference type="InterPro" id="IPR055294">
    <property type="entry name" value="FBL60-like"/>
</dbReference>
<dbReference type="Gene3D" id="1.20.1280.50">
    <property type="match status" value="1"/>
</dbReference>
<dbReference type="SUPFAM" id="SSF81383">
    <property type="entry name" value="F-box domain"/>
    <property type="match status" value="1"/>
</dbReference>
<dbReference type="InterPro" id="IPR001810">
    <property type="entry name" value="F-box_dom"/>
</dbReference>
<dbReference type="Pfam" id="PF24758">
    <property type="entry name" value="LRR_At5g56370"/>
    <property type="match status" value="1"/>
</dbReference>